<dbReference type="GO" id="GO:0006799">
    <property type="term" value="P:polyphosphate biosynthetic process"/>
    <property type="evidence" value="ECO:0007669"/>
    <property type="project" value="UniProtKB-ARBA"/>
</dbReference>
<dbReference type="Proteomes" id="UP001297361">
    <property type="component" value="Unassembled WGS sequence"/>
</dbReference>
<comment type="caution">
    <text evidence="2">The sequence shown here is derived from an EMBL/GenBank/DDBJ whole genome shotgun (WGS) entry which is preliminary data.</text>
</comment>
<evidence type="ECO:0000313" key="2">
    <source>
        <dbReference type="EMBL" id="MEC3890656.1"/>
    </source>
</evidence>
<feature type="domain" description="VTC" evidence="1">
    <location>
        <begin position="66"/>
        <end position="273"/>
    </location>
</feature>
<gene>
    <name evidence="2" type="ORF">LLE72_023600</name>
</gene>
<name>A0AAJ3CGC1_XANCA</name>
<dbReference type="InterPro" id="IPR018966">
    <property type="entry name" value="VTC_domain"/>
</dbReference>
<reference evidence="2" key="1">
    <citation type="submission" date="2021-10" db="EMBL/GenBank/DDBJ databases">
        <authorList>
            <person name="Hussein R."/>
            <person name="Harrison J."/>
            <person name="Studholme D.J."/>
            <person name="Vicente J."/>
            <person name="Grant M."/>
        </authorList>
    </citation>
    <scope>NUCLEOTIDE SEQUENCE</scope>
    <source>
        <strain evidence="2">NCPPB 2970</strain>
    </source>
</reference>
<evidence type="ECO:0000259" key="1">
    <source>
        <dbReference type="Pfam" id="PF09359"/>
    </source>
</evidence>
<dbReference type="Gene3D" id="3.20.100.30">
    <property type="entry name" value="VTC, catalytic tunnel domain"/>
    <property type="match status" value="1"/>
</dbReference>
<dbReference type="CDD" id="cd07750">
    <property type="entry name" value="PolyPPase_VTC_like"/>
    <property type="match status" value="1"/>
</dbReference>
<dbReference type="InterPro" id="IPR042267">
    <property type="entry name" value="VTC_sf"/>
</dbReference>
<dbReference type="EMBL" id="JAJFNJ020000005">
    <property type="protein sequence ID" value="MEC3890656.1"/>
    <property type="molecule type" value="Genomic_DNA"/>
</dbReference>
<sequence>MHRHINSAALSYRFASTIPVITPANAIQYNPQGDGGDTALPDVSQGGDFRAIGLTRLNETASMLVRRDNKYVVHQHRLAPAWPELARQFDMLEIDGKRDFRYDTCYFDDPAHTSYFDHHRGRRQRCKIRMRNYVDAQLCFAEIKLKGKRGQTEKQRIACAPDQYGRLDPQTEARIRAAYRDLYARELTQTLEPIVSMRYRRMTLVAKEGGERMTIDRSMVFMDGTGTYRVGEELVIVETKSGNANGIADKILRALHQHPTNSASKYCVSLAALRKVSKYNKLLPALRKLDAVPTRDTPPT</sequence>
<organism evidence="2 3">
    <name type="scientific">Xanthomonas campestris pv. papavericola</name>
    <dbReference type="NCBI Taxonomy" id="487881"/>
    <lineage>
        <taxon>Bacteria</taxon>
        <taxon>Pseudomonadati</taxon>
        <taxon>Pseudomonadota</taxon>
        <taxon>Gammaproteobacteria</taxon>
        <taxon>Lysobacterales</taxon>
        <taxon>Lysobacteraceae</taxon>
        <taxon>Xanthomonas</taxon>
    </lineage>
</organism>
<accession>A0AAJ3CGC1</accession>
<dbReference type="AlphaFoldDB" id="A0AAJ3CGC1"/>
<protein>
    <submittedName>
        <fullName evidence="2">Polyphosphate polymerase domain-containing protein</fullName>
    </submittedName>
</protein>
<evidence type="ECO:0000313" key="3">
    <source>
        <dbReference type="Proteomes" id="UP001297361"/>
    </source>
</evidence>
<dbReference type="RefSeq" id="WP_228426276.1">
    <property type="nucleotide sequence ID" value="NZ_JAJFNJ020000005.1"/>
</dbReference>
<reference evidence="2" key="2">
    <citation type="submission" date="2024-01" db="EMBL/GenBank/DDBJ databases">
        <title>Long-read genome sequencing of X. campestris pv. papavericola.</title>
        <authorList>
            <person name="Hussain R.M.F."/>
            <person name="Greer S."/>
            <person name="Harrison J."/>
            <person name="Grant M."/>
            <person name="Vicente J."/>
            <person name="Studholme D.J."/>
        </authorList>
    </citation>
    <scope>NUCLEOTIDE SEQUENCE</scope>
    <source>
        <strain evidence="2">NCPPB 2970</strain>
    </source>
</reference>
<dbReference type="Pfam" id="PF09359">
    <property type="entry name" value="VTC"/>
    <property type="match status" value="1"/>
</dbReference>
<proteinExistence type="predicted"/>